<keyword evidence="2 5" id="KW-0808">Transferase</keyword>
<dbReference type="STRING" id="52689.AKG39_04975"/>
<proteinExistence type="inferred from homology"/>
<organism evidence="6 7">
    <name type="scientific">Acetobacterium bakii</name>
    <dbReference type="NCBI Taxonomy" id="52689"/>
    <lineage>
        <taxon>Bacteria</taxon>
        <taxon>Bacillati</taxon>
        <taxon>Bacillota</taxon>
        <taxon>Clostridia</taxon>
        <taxon>Eubacteriales</taxon>
        <taxon>Eubacteriaceae</taxon>
        <taxon>Acetobacterium</taxon>
    </lineage>
</organism>
<reference evidence="7" key="1">
    <citation type="submission" date="2015-07" db="EMBL/GenBank/DDBJ databases">
        <title>Draft genome sequence of Acetobacterium bakii DSM 8293, a potential psychrophilic chemical producer through syngas fermentation.</title>
        <authorList>
            <person name="Song Y."/>
            <person name="Hwang S."/>
            <person name="Cho B.-K."/>
        </authorList>
    </citation>
    <scope>NUCLEOTIDE SEQUENCE [LARGE SCALE GENOMIC DNA]</scope>
    <source>
        <strain evidence="7">DSM 8239</strain>
    </source>
</reference>
<dbReference type="AlphaFoldDB" id="A0A0L6U2V2"/>
<dbReference type="GO" id="GO:0005524">
    <property type="term" value="F:ATP binding"/>
    <property type="evidence" value="ECO:0007669"/>
    <property type="project" value="InterPro"/>
</dbReference>
<dbReference type="InterPro" id="IPR005177">
    <property type="entry name" value="Kinase-pyrophosphorylase"/>
</dbReference>
<comment type="caution">
    <text evidence="6">The sequence shown here is derived from an EMBL/GenBank/DDBJ whole genome shotgun (WGS) entry which is preliminary data.</text>
</comment>
<protein>
    <recommendedName>
        <fullName evidence="5">Putative pyruvate, phosphate dikinase regulatory protein</fullName>
        <shortName evidence="5">PPDK regulatory protein</shortName>
        <ecNumber evidence="5">2.7.11.32</ecNumber>
        <ecNumber evidence="5">2.7.4.27</ecNumber>
    </recommendedName>
</protein>
<keyword evidence="3 5" id="KW-0547">Nucleotide-binding</keyword>
<dbReference type="InterPro" id="IPR026565">
    <property type="entry name" value="PPDK_reg"/>
</dbReference>
<dbReference type="NCBIfam" id="NF003742">
    <property type="entry name" value="PRK05339.1"/>
    <property type="match status" value="1"/>
</dbReference>
<name>A0A0L6U2V2_9FIRM</name>
<evidence type="ECO:0000313" key="7">
    <source>
        <dbReference type="Proteomes" id="UP000036873"/>
    </source>
</evidence>
<dbReference type="Pfam" id="PF03618">
    <property type="entry name" value="Kinase-PPPase"/>
    <property type="match status" value="1"/>
</dbReference>
<dbReference type="PANTHER" id="PTHR31756:SF3">
    <property type="entry name" value="PYRUVATE, PHOSPHATE DIKINASE REGULATORY PROTEIN 1, CHLOROPLASTIC"/>
    <property type="match status" value="1"/>
</dbReference>
<sequence>MKSLVIFVVSDSLSEIGELLVKAGKSCFERSIKEVRFHPFVDDKPSIDSLLDLAQQENGLVVYTINSSELRYYIDTESKRRGIPTYNVMGSLVETLRNLTGEEPKHDLKMESKLDAHYFKKIEAIEFAVKYDDGKNTSNLDKADIILIGASRTSKTPISIYLANNNYKVANIPLMPEVEPPQELFKISNRKIFGLILDPYHLVNIRSERLKAMGLTGESNYGSYERVIMELTKAQELFDKLGCTVIDVTSKAIEEIAAIILANIMRR</sequence>
<comment type="similarity">
    <text evidence="5">Belongs to the pyruvate, phosphate/water dikinase regulatory protein family. PDRP subfamily.</text>
</comment>
<dbReference type="EC" id="2.7.4.27" evidence="5"/>
<evidence type="ECO:0000256" key="3">
    <source>
        <dbReference type="ARBA" id="ARBA00022741"/>
    </source>
</evidence>
<feature type="binding site" evidence="5">
    <location>
        <begin position="149"/>
        <end position="156"/>
    </location>
    <ligand>
        <name>ADP</name>
        <dbReference type="ChEBI" id="CHEBI:456216"/>
    </ligand>
</feature>
<evidence type="ECO:0000256" key="4">
    <source>
        <dbReference type="ARBA" id="ARBA00022777"/>
    </source>
</evidence>
<dbReference type="HAMAP" id="MF_00921">
    <property type="entry name" value="PDRP"/>
    <property type="match status" value="1"/>
</dbReference>
<evidence type="ECO:0000313" key="6">
    <source>
        <dbReference type="EMBL" id="KNZ42692.1"/>
    </source>
</evidence>
<accession>A0A0L6U2V2</accession>
<gene>
    <name evidence="6" type="ORF">AKG39_04975</name>
</gene>
<comment type="catalytic activity">
    <reaction evidence="5">
        <text>N(tele)-phospho-L-histidyl/O-phospho-L-threonyl-[pyruvate, phosphate dikinase] + phosphate + H(+) = N(tele)-phospho-L-histidyl/L-threonyl-[pyruvate, phosphate dikinase] + diphosphate</text>
        <dbReference type="Rhea" id="RHEA:43696"/>
        <dbReference type="Rhea" id="RHEA-COMP:10650"/>
        <dbReference type="Rhea" id="RHEA-COMP:10651"/>
        <dbReference type="ChEBI" id="CHEBI:15378"/>
        <dbReference type="ChEBI" id="CHEBI:30013"/>
        <dbReference type="ChEBI" id="CHEBI:33019"/>
        <dbReference type="ChEBI" id="CHEBI:43474"/>
        <dbReference type="ChEBI" id="CHEBI:61977"/>
        <dbReference type="ChEBI" id="CHEBI:83586"/>
        <dbReference type="EC" id="2.7.4.27"/>
    </reaction>
</comment>
<dbReference type="Proteomes" id="UP000036873">
    <property type="component" value="Unassembled WGS sequence"/>
</dbReference>
<dbReference type="EC" id="2.7.11.32" evidence="5"/>
<dbReference type="PANTHER" id="PTHR31756">
    <property type="entry name" value="PYRUVATE, PHOSPHATE DIKINASE REGULATORY PROTEIN 1, CHLOROPLASTIC"/>
    <property type="match status" value="1"/>
</dbReference>
<dbReference type="GO" id="GO:0016776">
    <property type="term" value="F:phosphotransferase activity, phosphate group as acceptor"/>
    <property type="evidence" value="ECO:0007669"/>
    <property type="project" value="UniProtKB-UniRule"/>
</dbReference>
<comment type="function">
    <text evidence="5">Bifunctional serine/threonine kinase and phosphorylase involved in the regulation of the pyruvate, phosphate dikinase (PPDK) by catalyzing its phosphorylation/dephosphorylation.</text>
</comment>
<comment type="catalytic activity">
    <reaction evidence="5">
        <text>N(tele)-phospho-L-histidyl/L-threonyl-[pyruvate, phosphate dikinase] + ADP = N(tele)-phospho-L-histidyl/O-phospho-L-threonyl-[pyruvate, phosphate dikinase] + AMP + H(+)</text>
        <dbReference type="Rhea" id="RHEA:43692"/>
        <dbReference type="Rhea" id="RHEA-COMP:10650"/>
        <dbReference type="Rhea" id="RHEA-COMP:10651"/>
        <dbReference type="ChEBI" id="CHEBI:15378"/>
        <dbReference type="ChEBI" id="CHEBI:30013"/>
        <dbReference type="ChEBI" id="CHEBI:61977"/>
        <dbReference type="ChEBI" id="CHEBI:83586"/>
        <dbReference type="ChEBI" id="CHEBI:456215"/>
        <dbReference type="ChEBI" id="CHEBI:456216"/>
        <dbReference type="EC" id="2.7.11.32"/>
    </reaction>
</comment>
<dbReference type="EMBL" id="LGYO01000010">
    <property type="protein sequence ID" value="KNZ42692.1"/>
    <property type="molecule type" value="Genomic_DNA"/>
</dbReference>
<keyword evidence="1 5" id="KW-0723">Serine/threonine-protein kinase</keyword>
<dbReference type="RefSeq" id="WP_050739266.1">
    <property type="nucleotide sequence ID" value="NZ_LGYO01000010.1"/>
</dbReference>
<keyword evidence="7" id="KW-1185">Reference proteome</keyword>
<dbReference type="OrthoDB" id="9782201at2"/>
<keyword evidence="4 5" id="KW-0418">Kinase</keyword>
<dbReference type="PATRIC" id="fig|52689.4.peg.74"/>
<evidence type="ECO:0000256" key="1">
    <source>
        <dbReference type="ARBA" id="ARBA00022527"/>
    </source>
</evidence>
<evidence type="ECO:0000256" key="2">
    <source>
        <dbReference type="ARBA" id="ARBA00022679"/>
    </source>
</evidence>
<dbReference type="GO" id="GO:0043531">
    <property type="term" value="F:ADP binding"/>
    <property type="evidence" value="ECO:0007669"/>
    <property type="project" value="UniProtKB-UniRule"/>
</dbReference>
<evidence type="ECO:0000256" key="5">
    <source>
        <dbReference type="HAMAP-Rule" id="MF_00921"/>
    </source>
</evidence>
<dbReference type="GO" id="GO:0004674">
    <property type="term" value="F:protein serine/threonine kinase activity"/>
    <property type="evidence" value="ECO:0007669"/>
    <property type="project" value="UniProtKB-UniRule"/>
</dbReference>